<keyword evidence="7" id="KW-0479">Metal-binding</keyword>
<dbReference type="STRING" id="1592317.DPF_1235"/>
<dbReference type="Gene3D" id="3.40.720.10">
    <property type="entry name" value="Alkaline Phosphatase, subunit A"/>
    <property type="match status" value="1"/>
</dbReference>
<dbReference type="Pfam" id="PF00884">
    <property type="entry name" value="Sulfatase"/>
    <property type="match status" value="1"/>
</dbReference>
<feature type="transmembrane region" description="Helical" evidence="9">
    <location>
        <begin position="12"/>
        <end position="35"/>
    </location>
</feature>
<accession>A0A194AH35</accession>
<feature type="domain" description="Sulfatase N-terminal" evidence="10">
    <location>
        <begin position="276"/>
        <end position="544"/>
    </location>
</feature>
<dbReference type="CDD" id="cd16015">
    <property type="entry name" value="LTA_synthase"/>
    <property type="match status" value="1"/>
</dbReference>
<feature type="active site" evidence="6">
    <location>
        <position position="324"/>
    </location>
</feature>
<evidence type="ECO:0000256" key="3">
    <source>
        <dbReference type="ARBA" id="ARBA00022692"/>
    </source>
</evidence>
<dbReference type="PANTHER" id="PTHR47371">
    <property type="entry name" value="LIPOTEICHOIC ACID SYNTHASE"/>
    <property type="match status" value="1"/>
</dbReference>
<evidence type="ECO:0000256" key="4">
    <source>
        <dbReference type="ARBA" id="ARBA00022989"/>
    </source>
</evidence>
<feature type="binding site" evidence="8">
    <location>
        <position position="494"/>
    </location>
    <ligand>
        <name>Mn(2+)</name>
        <dbReference type="ChEBI" id="CHEBI:29035"/>
    </ligand>
</feature>
<dbReference type="SUPFAM" id="SSF53649">
    <property type="entry name" value="Alkaline phosphatase-like"/>
    <property type="match status" value="1"/>
</dbReference>
<feature type="transmembrane region" description="Helical" evidence="9">
    <location>
        <begin position="145"/>
        <end position="163"/>
    </location>
</feature>
<dbReference type="EMBL" id="BDFE01000015">
    <property type="protein sequence ID" value="GAU08525.1"/>
    <property type="molecule type" value="Genomic_DNA"/>
</dbReference>
<keyword evidence="3 9" id="KW-0812">Transmembrane</keyword>
<keyword evidence="12" id="KW-1185">Reference proteome</keyword>
<keyword evidence="7" id="KW-0464">Manganese</keyword>
<feature type="binding site" evidence="8">
    <location>
        <position position="284"/>
    </location>
    <ligand>
        <name>Mn(2+)</name>
        <dbReference type="ChEBI" id="CHEBI:29035"/>
    </ligand>
</feature>
<keyword evidence="4 9" id="KW-1133">Transmembrane helix</keyword>
<evidence type="ECO:0000313" key="11">
    <source>
        <dbReference type="EMBL" id="GAU08525.1"/>
    </source>
</evidence>
<dbReference type="PANTHER" id="PTHR47371:SF3">
    <property type="entry name" value="PHOSPHOGLYCEROL TRANSFERASE I"/>
    <property type="match status" value="1"/>
</dbReference>
<comment type="caution">
    <text evidence="11">The sequence shown here is derived from an EMBL/GenBank/DDBJ whole genome shotgun (WGS) entry which is preliminary data.</text>
</comment>
<comment type="subcellular location">
    <subcellularLocation>
        <location evidence="1">Cell membrane</location>
        <topology evidence="1">Multi-pass membrane protein</topology>
    </subcellularLocation>
</comment>
<evidence type="ECO:0000313" key="12">
    <source>
        <dbReference type="Proteomes" id="UP000095200"/>
    </source>
</evidence>
<dbReference type="GO" id="GO:0046872">
    <property type="term" value="F:metal ion binding"/>
    <property type="evidence" value="ECO:0007669"/>
    <property type="project" value="UniProtKB-KW"/>
</dbReference>
<evidence type="ECO:0000256" key="1">
    <source>
        <dbReference type="ARBA" id="ARBA00004651"/>
    </source>
</evidence>
<feature type="binding site" evidence="8">
    <location>
        <position position="495"/>
    </location>
    <ligand>
        <name>Mn(2+)</name>
        <dbReference type="ChEBI" id="CHEBI:29035"/>
    </ligand>
</feature>
<feature type="transmembrane region" description="Helical" evidence="9">
    <location>
        <begin position="175"/>
        <end position="196"/>
    </location>
</feature>
<evidence type="ECO:0000259" key="10">
    <source>
        <dbReference type="Pfam" id="PF00884"/>
    </source>
</evidence>
<evidence type="ECO:0000256" key="2">
    <source>
        <dbReference type="ARBA" id="ARBA00022475"/>
    </source>
</evidence>
<dbReference type="RefSeq" id="WP_176724185.1">
    <property type="nucleotide sequence ID" value="NZ_BDFE01000015.1"/>
</dbReference>
<dbReference type="AlphaFoldDB" id="A0A194AH35"/>
<dbReference type="Gene3D" id="3.30.1120.80">
    <property type="match status" value="1"/>
</dbReference>
<reference evidence="12" key="1">
    <citation type="submission" date="2016-06" db="EMBL/GenBank/DDBJ databases">
        <title>Draft genome sequence of Desulfoplanes formicivorans strain Pf12B.</title>
        <authorList>
            <person name="Watanabe M."/>
            <person name="Kojima H."/>
            <person name="Fukui M."/>
        </authorList>
    </citation>
    <scope>NUCLEOTIDE SEQUENCE [LARGE SCALE GENOMIC DNA]</scope>
    <source>
        <strain evidence="12">Pf12B</strain>
    </source>
</reference>
<dbReference type="InterPro" id="IPR017850">
    <property type="entry name" value="Alkaline_phosphatase_core_sf"/>
</dbReference>
<feature type="binding site" evidence="7">
    <location>
        <position position="442"/>
    </location>
    <ligand>
        <name>substrate</name>
    </ligand>
</feature>
<name>A0A194AH35_9BACT</name>
<sequence>MKSCDNCLGRYRLFVFFVLACLATFFVVRLVFTVLVFPEIPHTPGSLVRIFATGYAYDLVASLYMSLPLLIYLTILPGQWFNTRINRGILLGLFFVIFSLLLFDGVAEFLFWDEFGVRFNFIAVDYLVYTNEVIGNIWESYPVPALFTGIFAVAAVLVTVFRHHIGIMEQTTLPLIKRTMISLLLGMVMFLNYQLIDTSWASLSNNMHENELAKNGVYQLFSAFINNQLDYETLYATMPVAKGFAALHKAMGRKPQDFQDGMITRRIVHQGQEHKPNVVVIMVESLSAKYLGTFGNTRRLTPFLDELAKDSLLFTRLYATGTRTVRGMEAVTLSVPPTPGRSIVKRPDCENMFSAGFLFKERGYKTMFLYGGYGYFDNMNAFFSSNGFDVVDRSDLADEEITFANIWGVCDEDILRRSLREFDASYKHDQPFFGFVMTTSNHRPFTYPDGKIDIPSHEGRSGGVKYTDYALQQFFKEARTKPWFDNTIFVVVADHCAHSAGKSELPVHRYHIPLFIYAPKLITPGHVDTLASQIDLMPTLLGRLNWSYTSKFFGRDILSKEFVPRAFIGNYQKLGLIENQTLTILEPQKKITSYHIKTETMQDSFVIPAPLTSRQKETTIGYYQSASYLYKHGLNRWNNRNPIAMTEHSTK</sequence>
<proteinExistence type="predicted"/>
<dbReference type="InterPro" id="IPR000917">
    <property type="entry name" value="Sulfatase_N"/>
</dbReference>
<gene>
    <name evidence="11" type="ORF">DPF_1235</name>
</gene>
<feature type="transmembrane region" description="Helical" evidence="9">
    <location>
        <begin position="55"/>
        <end position="76"/>
    </location>
</feature>
<dbReference type="InterPro" id="IPR012160">
    <property type="entry name" value="LtaS-like"/>
</dbReference>
<protein>
    <submittedName>
        <fullName evidence="11">Sulfatase</fullName>
    </submittedName>
</protein>
<evidence type="ECO:0000256" key="8">
    <source>
        <dbReference type="PIRSR" id="PIRSR005091-3"/>
    </source>
</evidence>
<feature type="transmembrane region" description="Helical" evidence="9">
    <location>
        <begin position="88"/>
        <end position="112"/>
    </location>
</feature>
<evidence type="ECO:0000256" key="9">
    <source>
        <dbReference type="SAM" id="Phobius"/>
    </source>
</evidence>
<evidence type="ECO:0000256" key="7">
    <source>
        <dbReference type="PIRSR" id="PIRSR005091-2"/>
    </source>
</evidence>
<dbReference type="Proteomes" id="UP000095200">
    <property type="component" value="Unassembled WGS sequence"/>
</dbReference>
<evidence type="ECO:0000256" key="5">
    <source>
        <dbReference type="ARBA" id="ARBA00023136"/>
    </source>
</evidence>
<dbReference type="PIRSF" id="PIRSF005091">
    <property type="entry name" value="Mmb_sulf_HI1246"/>
    <property type="match status" value="1"/>
</dbReference>
<evidence type="ECO:0000256" key="6">
    <source>
        <dbReference type="PIRSR" id="PIRSR005091-1"/>
    </source>
</evidence>
<keyword evidence="2" id="KW-1003">Cell membrane</keyword>
<keyword evidence="5 9" id="KW-0472">Membrane</keyword>
<dbReference type="GO" id="GO:0005886">
    <property type="term" value="C:plasma membrane"/>
    <property type="evidence" value="ECO:0007669"/>
    <property type="project" value="UniProtKB-SubCell"/>
</dbReference>
<dbReference type="InterPro" id="IPR050448">
    <property type="entry name" value="OpgB/LTA_synthase_biosynth"/>
</dbReference>
<feature type="binding site" evidence="8">
    <location>
        <position position="324"/>
    </location>
    <ligand>
        <name>Mn(2+)</name>
        <dbReference type="ChEBI" id="CHEBI:29035"/>
    </ligand>
</feature>
<organism evidence="11 12">
    <name type="scientific">Desulfoplanes formicivorans</name>
    <dbReference type="NCBI Taxonomy" id="1592317"/>
    <lineage>
        <taxon>Bacteria</taxon>
        <taxon>Pseudomonadati</taxon>
        <taxon>Thermodesulfobacteriota</taxon>
        <taxon>Desulfovibrionia</taxon>
        <taxon>Desulfovibrionales</taxon>
        <taxon>Desulfoplanaceae</taxon>
        <taxon>Desulfoplanes</taxon>
    </lineage>
</organism>